<dbReference type="Gene3D" id="3.30.429.10">
    <property type="entry name" value="Macrophage Migration Inhibitory Factor"/>
    <property type="match status" value="1"/>
</dbReference>
<dbReference type="Proteomes" id="UP000282388">
    <property type="component" value="Unassembled WGS sequence"/>
</dbReference>
<proteinExistence type="predicted"/>
<gene>
    <name evidence="1" type="ORF">D7V32_15215</name>
</gene>
<dbReference type="InterPro" id="IPR004220">
    <property type="entry name" value="5-COMe_2-OHmuconate_Isoase"/>
</dbReference>
<sequence>MPHIHVEYSDNVQLNVPQVLAALNAALFASGHVSSALDIKSRALCQKDYLIGFSPDPQQAYVHVKLSILTGRSLNIQQQMSAALLQALQQNVPQPSAVTVQLCVEVLEMEQAVYSKAVLSI</sequence>
<protein>
    <submittedName>
        <fullName evidence="1">5-carboxymethyl-2-hydroxymuconate isomerase</fullName>
    </submittedName>
</protein>
<name>A0A3A8E727_9GAMM</name>
<dbReference type="RefSeq" id="WP_120403681.1">
    <property type="nucleotide sequence ID" value="NZ_RAXV01000043.1"/>
</dbReference>
<dbReference type="SUPFAM" id="SSF55331">
    <property type="entry name" value="Tautomerase/MIF"/>
    <property type="match status" value="1"/>
</dbReference>
<keyword evidence="2" id="KW-1185">Reference proteome</keyword>
<organism evidence="1 2">
    <name type="scientific">Acinetobacter tianfuensis</name>
    <dbReference type="NCBI Taxonomy" id="2419603"/>
    <lineage>
        <taxon>Bacteria</taxon>
        <taxon>Pseudomonadati</taxon>
        <taxon>Pseudomonadota</taxon>
        <taxon>Gammaproteobacteria</taxon>
        <taxon>Moraxellales</taxon>
        <taxon>Moraxellaceae</taxon>
        <taxon>Acinetobacter</taxon>
    </lineage>
</organism>
<accession>A0A3A8E727</accession>
<dbReference type="AlphaFoldDB" id="A0A3A8E727"/>
<dbReference type="InterPro" id="IPR014347">
    <property type="entry name" value="Tautomerase/MIF_sf"/>
</dbReference>
<comment type="caution">
    <text evidence="1">The sequence shown here is derived from an EMBL/GenBank/DDBJ whole genome shotgun (WGS) entry which is preliminary data.</text>
</comment>
<dbReference type="GO" id="GO:0008704">
    <property type="term" value="F:5-carboxymethyl-2-hydroxymuconate delta-isomerase activity"/>
    <property type="evidence" value="ECO:0007669"/>
    <property type="project" value="InterPro"/>
</dbReference>
<dbReference type="Pfam" id="PF02962">
    <property type="entry name" value="CHMI"/>
    <property type="match status" value="1"/>
</dbReference>
<dbReference type="PANTHER" id="PTHR37950:SF1">
    <property type="entry name" value="4-HYDROXYPHENYLACETATE CATABOLISM PROTEIN"/>
    <property type="match status" value="1"/>
</dbReference>
<reference evidence="1 2" key="1">
    <citation type="submission" date="2018-09" db="EMBL/GenBank/DDBJ databases">
        <title>The draft genome of Acinetobacter spp. strains.</title>
        <authorList>
            <person name="Qin J."/>
            <person name="Feng Y."/>
            <person name="Zong Z."/>
        </authorList>
    </citation>
    <scope>NUCLEOTIDE SEQUENCE [LARGE SCALE GENOMIC DNA]</scope>
    <source>
        <strain evidence="1 2">WCHAc060012</strain>
    </source>
</reference>
<evidence type="ECO:0000313" key="2">
    <source>
        <dbReference type="Proteomes" id="UP000282388"/>
    </source>
</evidence>
<dbReference type="OrthoDB" id="9814215at2"/>
<dbReference type="PANTHER" id="PTHR37950">
    <property type="entry name" value="4-HYDROXYPHENYLACETATE CATABOLISM PROTEIN"/>
    <property type="match status" value="1"/>
</dbReference>
<keyword evidence="1" id="KW-0413">Isomerase</keyword>
<dbReference type="EMBL" id="RAXV01000043">
    <property type="protein sequence ID" value="RKG29396.1"/>
    <property type="molecule type" value="Genomic_DNA"/>
</dbReference>
<evidence type="ECO:0000313" key="1">
    <source>
        <dbReference type="EMBL" id="RKG29396.1"/>
    </source>
</evidence>